<accession>A0A1I6J0K0</accession>
<name>A0A1I6J0K0_9FIRM</name>
<dbReference type="EMBL" id="FOYZ01000004">
    <property type="protein sequence ID" value="SFR72050.1"/>
    <property type="molecule type" value="Genomic_DNA"/>
</dbReference>
<sequence>MVWKKDHIDEMKGWDKGKLKIWEQRVANNFPVGAKILDIGSGMGMQTGVKTRRTIELLRTFPAIS</sequence>
<evidence type="ECO:0008006" key="3">
    <source>
        <dbReference type="Google" id="ProtNLM"/>
    </source>
</evidence>
<protein>
    <recommendedName>
        <fullName evidence="3">Methyltransferase domain-containing protein</fullName>
    </recommendedName>
</protein>
<reference evidence="1 2" key="1">
    <citation type="submission" date="2016-10" db="EMBL/GenBank/DDBJ databases">
        <authorList>
            <person name="de Groot N.N."/>
        </authorList>
    </citation>
    <scope>NUCLEOTIDE SEQUENCE [LARGE SCALE GENOMIC DNA]</scope>
    <source>
        <strain evidence="1 2">743A</strain>
    </source>
</reference>
<proteinExistence type="predicted"/>
<dbReference type="STRING" id="37658.SAMN05661086_01281"/>
<evidence type="ECO:0000313" key="1">
    <source>
        <dbReference type="EMBL" id="SFR72050.1"/>
    </source>
</evidence>
<dbReference type="Proteomes" id="UP000199659">
    <property type="component" value="Unassembled WGS sequence"/>
</dbReference>
<dbReference type="AlphaFoldDB" id="A0A1I6J0K0"/>
<gene>
    <name evidence="1" type="ORF">SAMN05661086_01281</name>
</gene>
<organism evidence="1 2">
    <name type="scientific">Anaeromicropila populeti</name>
    <dbReference type="NCBI Taxonomy" id="37658"/>
    <lineage>
        <taxon>Bacteria</taxon>
        <taxon>Bacillati</taxon>
        <taxon>Bacillota</taxon>
        <taxon>Clostridia</taxon>
        <taxon>Lachnospirales</taxon>
        <taxon>Lachnospiraceae</taxon>
        <taxon>Anaeromicropila</taxon>
    </lineage>
</organism>
<keyword evidence="2" id="KW-1185">Reference proteome</keyword>
<evidence type="ECO:0000313" key="2">
    <source>
        <dbReference type="Proteomes" id="UP000199659"/>
    </source>
</evidence>